<name>A0ABP4H3Z9_9ACTN</name>
<reference evidence="2" key="1">
    <citation type="journal article" date="2019" name="Int. J. Syst. Evol. Microbiol.">
        <title>The Global Catalogue of Microorganisms (GCM) 10K type strain sequencing project: providing services to taxonomists for standard genome sequencing and annotation.</title>
        <authorList>
            <consortium name="The Broad Institute Genomics Platform"/>
            <consortium name="The Broad Institute Genome Sequencing Center for Infectious Disease"/>
            <person name="Wu L."/>
            <person name="Ma J."/>
        </authorList>
    </citation>
    <scope>NUCLEOTIDE SEQUENCE [LARGE SCALE GENOMIC DNA]</scope>
    <source>
        <strain evidence="2">JCM 13004</strain>
    </source>
</reference>
<evidence type="ECO:0000313" key="2">
    <source>
        <dbReference type="Proteomes" id="UP001500037"/>
    </source>
</evidence>
<dbReference type="EMBL" id="BAAALF010000087">
    <property type="protein sequence ID" value="GAA1249419.1"/>
    <property type="molecule type" value="Genomic_DNA"/>
</dbReference>
<dbReference type="Proteomes" id="UP001500037">
    <property type="component" value="Unassembled WGS sequence"/>
</dbReference>
<gene>
    <name evidence="1" type="ORF">GCM10009665_45250</name>
</gene>
<proteinExistence type="predicted"/>
<accession>A0ABP4H3Z9</accession>
<organism evidence="1 2">
    <name type="scientific">Kitasatospora nipponensis</name>
    <dbReference type="NCBI Taxonomy" id="258049"/>
    <lineage>
        <taxon>Bacteria</taxon>
        <taxon>Bacillati</taxon>
        <taxon>Actinomycetota</taxon>
        <taxon>Actinomycetes</taxon>
        <taxon>Kitasatosporales</taxon>
        <taxon>Streptomycetaceae</taxon>
        <taxon>Kitasatospora</taxon>
    </lineage>
</organism>
<protein>
    <submittedName>
        <fullName evidence="1">Uncharacterized protein</fullName>
    </submittedName>
</protein>
<keyword evidence="2" id="KW-1185">Reference proteome</keyword>
<evidence type="ECO:0000313" key="1">
    <source>
        <dbReference type="EMBL" id="GAA1249419.1"/>
    </source>
</evidence>
<comment type="caution">
    <text evidence="1">The sequence shown here is derived from an EMBL/GenBank/DDBJ whole genome shotgun (WGS) entry which is preliminary data.</text>
</comment>
<sequence>MITMCCAAERDGAVRDEAPCPAPNRRSFTELRSEPFSRILINPGAQEVGLLRALLPAGLRPGLLVLTWWWRVPVRAVPEGESLTAGPAGQDR</sequence>